<dbReference type="Proteomes" id="UP000314011">
    <property type="component" value="Unassembled WGS sequence"/>
</dbReference>
<organism evidence="2 3">
    <name type="scientific">Pelagovum pacificum</name>
    <dbReference type="NCBI Taxonomy" id="2588711"/>
    <lineage>
        <taxon>Bacteria</taxon>
        <taxon>Pseudomonadati</taxon>
        <taxon>Pseudomonadota</taxon>
        <taxon>Alphaproteobacteria</taxon>
        <taxon>Rhodobacterales</taxon>
        <taxon>Paracoccaceae</taxon>
        <taxon>Pelagovum</taxon>
    </lineage>
</organism>
<comment type="caution">
    <text evidence="2">The sequence shown here is derived from an EMBL/GenBank/DDBJ whole genome shotgun (WGS) entry which is preliminary data.</text>
</comment>
<sequence length="360" mass="38078">MNTSLASALALALSASPAVADIDTGSLRAHFDSIPAALALAPGALTEYGNRDGATLAVLARRENLLAPLGDTWWPAARMLPLPYWDFLIAGADQWSPTSGFAFEDIVAISHVANAPMTLSLIDLDPGVSDAVGPALLSYGYDEEMRDGQPVYWRFDDFQISITERNPGHPFDFGLGMSSRVAVTGDRLLHARGWDAMDLLLSPDTPTLASDPRAAATLDALEDPALPAGTLVRAELYAQGITVPGAIEGDTPFLLAEATDGRIDRALMLIPFEDAAVAADVADRLPAGWETMTETRPELSYADFARSALGVAVVGDAPAVLALSLEGPSVDAERRGFDAAFGFSMLQQLVILQDLGFLAP</sequence>
<evidence type="ECO:0000313" key="2">
    <source>
        <dbReference type="EMBL" id="TNY30726.1"/>
    </source>
</evidence>
<reference evidence="2 3" key="1">
    <citation type="submission" date="2019-06" db="EMBL/GenBank/DDBJ databases">
        <title>Genome of new Rhodobacteraceae sp. SM1903.</title>
        <authorList>
            <person name="Ren X."/>
        </authorList>
    </citation>
    <scope>NUCLEOTIDE SEQUENCE [LARGE SCALE GENOMIC DNA]</scope>
    <source>
        <strain evidence="2 3">SM1903</strain>
    </source>
</reference>
<dbReference type="AlphaFoldDB" id="A0A5C5G7S3"/>
<evidence type="ECO:0000313" key="3">
    <source>
        <dbReference type="Proteomes" id="UP000314011"/>
    </source>
</evidence>
<dbReference type="RefSeq" id="WP_140197522.1">
    <property type="nucleotide sequence ID" value="NZ_CP065915.1"/>
</dbReference>
<evidence type="ECO:0000256" key="1">
    <source>
        <dbReference type="SAM" id="SignalP"/>
    </source>
</evidence>
<keyword evidence="1" id="KW-0732">Signal</keyword>
<protein>
    <submittedName>
        <fullName evidence="2">Uncharacterized protein</fullName>
    </submittedName>
</protein>
<gene>
    <name evidence="2" type="ORF">FHY64_19305</name>
</gene>
<keyword evidence="3" id="KW-1185">Reference proteome</keyword>
<proteinExistence type="predicted"/>
<feature type="signal peptide" evidence="1">
    <location>
        <begin position="1"/>
        <end position="20"/>
    </location>
</feature>
<accession>A0A5C5G7S3</accession>
<feature type="chain" id="PRO_5022894914" evidence="1">
    <location>
        <begin position="21"/>
        <end position="360"/>
    </location>
</feature>
<dbReference type="OrthoDB" id="7757523at2"/>
<dbReference type="EMBL" id="VFFF01000004">
    <property type="protein sequence ID" value="TNY30726.1"/>
    <property type="molecule type" value="Genomic_DNA"/>
</dbReference>
<name>A0A5C5G7S3_9RHOB</name>